<dbReference type="Gene3D" id="1.10.3720.10">
    <property type="entry name" value="MetI-like"/>
    <property type="match status" value="1"/>
</dbReference>
<feature type="transmembrane region" description="Helical" evidence="7">
    <location>
        <begin position="42"/>
        <end position="64"/>
    </location>
</feature>
<comment type="caution">
    <text evidence="10">The sequence shown here is derived from an EMBL/GenBank/DDBJ whole genome shotgun (WGS) entry which is preliminary data.</text>
</comment>
<keyword evidence="11" id="KW-1185">Reference proteome</keyword>
<dbReference type="PROSITE" id="PS50928">
    <property type="entry name" value="ABC_TM1"/>
    <property type="match status" value="1"/>
</dbReference>
<evidence type="ECO:0000313" key="11">
    <source>
        <dbReference type="Proteomes" id="UP000646579"/>
    </source>
</evidence>
<dbReference type="InterPro" id="IPR051393">
    <property type="entry name" value="ABC_transporter_permease"/>
</dbReference>
<feature type="transmembrane region" description="Helical" evidence="7">
    <location>
        <begin position="240"/>
        <end position="263"/>
    </location>
</feature>
<keyword evidence="6 7" id="KW-0472">Membrane</keyword>
<evidence type="ECO:0000256" key="8">
    <source>
        <dbReference type="SAM" id="MobiDB-lite"/>
    </source>
</evidence>
<evidence type="ECO:0000259" key="9">
    <source>
        <dbReference type="PROSITE" id="PS50928"/>
    </source>
</evidence>
<comment type="subcellular location">
    <subcellularLocation>
        <location evidence="1 7">Cell membrane</location>
        <topology evidence="1 7">Multi-pass membrane protein</topology>
    </subcellularLocation>
</comment>
<keyword evidence="3" id="KW-1003">Cell membrane</keyword>
<dbReference type="InterPro" id="IPR000515">
    <property type="entry name" value="MetI-like"/>
</dbReference>
<protein>
    <recommendedName>
        <fullName evidence="9">ABC transmembrane type-1 domain-containing protein</fullName>
    </recommendedName>
</protein>
<dbReference type="Pfam" id="PF00528">
    <property type="entry name" value="BPD_transp_1"/>
    <property type="match status" value="1"/>
</dbReference>
<feature type="transmembrane region" description="Helical" evidence="7">
    <location>
        <begin position="378"/>
        <end position="397"/>
    </location>
</feature>
<sequence>MIVSNTTSAERGIRSSALTRSTEPATDTVRAARKGRARTSPLGLVMLAPALALLVAFFFAPVVLTTIFSFTNMTSATGISGGAYVITPNLLRDLEWQGMAPEAAQSLSGETISVDEAALERAAAAGVDPDFLEEIEDELLGDEFDDARSFERELKTLPSRPRRVRDLKLAAEPFSQSILNTRFATRDEAATAIASIAPDLSAEDRNTVLSAAYTGWVWTTDNFERLATTPETARLITNTALYVGFTLSLFNVGLGLFLAIAIFYMPKTSGTIFSVLWLLPRITPVVLYTVMWKWFTWDDGFLPVVAENLGLPAFNYMKGSVPTAWATIVSLNGFIGASFGMILFSGALRAIPQQQLWASEVDGASRWQQVRRIILPQLRWPILFVTCYQSLSLLSSYEQIWLTTNGGPGNTTNVWALEAFRVALSNYTGNLQYGYGAAMALVLVVAGLALSIIFLRLFRFNELVEKPKIEF</sequence>
<feature type="transmembrane region" description="Helical" evidence="7">
    <location>
        <begin position="275"/>
        <end position="295"/>
    </location>
</feature>
<keyword evidence="4 7" id="KW-0812">Transmembrane</keyword>
<gene>
    <name evidence="10" type="ORF">GCM10007989_15940</name>
</gene>
<feature type="domain" description="ABC transmembrane type-1" evidence="9">
    <location>
        <begin position="237"/>
        <end position="454"/>
    </location>
</feature>
<dbReference type="AlphaFoldDB" id="A0A918S5D0"/>
<feature type="transmembrane region" description="Helical" evidence="7">
    <location>
        <begin position="433"/>
        <end position="458"/>
    </location>
</feature>
<accession>A0A918S5D0</accession>
<keyword evidence="2 7" id="KW-0813">Transport</keyword>
<keyword evidence="5 7" id="KW-1133">Transmembrane helix</keyword>
<dbReference type="SUPFAM" id="SSF161098">
    <property type="entry name" value="MetI-like"/>
    <property type="match status" value="1"/>
</dbReference>
<dbReference type="GO" id="GO:0005886">
    <property type="term" value="C:plasma membrane"/>
    <property type="evidence" value="ECO:0007669"/>
    <property type="project" value="UniProtKB-SubCell"/>
</dbReference>
<evidence type="ECO:0000256" key="7">
    <source>
        <dbReference type="RuleBase" id="RU363032"/>
    </source>
</evidence>
<dbReference type="Proteomes" id="UP000646579">
    <property type="component" value="Unassembled WGS sequence"/>
</dbReference>
<reference evidence="10" key="2">
    <citation type="submission" date="2020-09" db="EMBL/GenBank/DDBJ databases">
        <authorList>
            <person name="Sun Q."/>
            <person name="Kim S."/>
        </authorList>
    </citation>
    <scope>NUCLEOTIDE SEQUENCE</scope>
    <source>
        <strain evidence="10">KCTC 32437</strain>
    </source>
</reference>
<comment type="similarity">
    <text evidence="7">Belongs to the binding-protein-dependent transport system permease family.</text>
</comment>
<name>A0A918S5D0_9HYPH</name>
<evidence type="ECO:0000256" key="1">
    <source>
        <dbReference type="ARBA" id="ARBA00004651"/>
    </source>
</evidence>
<evidence type="ECO:0000256" key="6">
    <source>
        <dbReference type="ARBA" id="ARBA00023136"/>
    </source>
</evidence>
<evidence type="ECO:0000256" key="5">
    <source>
        <dbReference type="ARBA" id="ARBA00022989"/>
    </source>
</evidence>
<evidence type="ECO:0000256" key="4">
    <source>
        <dbReference type="ARBA" id="ARBA00022692"/>
    </source>
</evidence>
<dbReference type="CDD" id="cd06261">
    <property type="entry name" value="TM_PBP2"/>
    <property type="match status" value="1"/>
</dbReference>
<feature type="region of interest" description="Disordered" evidence="8">
    <location>
        <begin position="1"/>
        <end position="34"/>
    </location>
</feature>
<dbReference type="PANTHER" id="PTHR30193">
    <property type="entry name" value="ABC TRANSPORTER PERMEASE PROTEIN"/>
    <property type="match status" value="1"/>
</dbReference>
<proteinExistence type="inferred from homology"/>
<evidence type="ECO:0000256" key="2">
    <source>
        <dbReference type="ARBA" id="ARBA00022448"/>
    </source>
</evidence>
<dbReference type="EMBL" id="BMZE01000002">
    <property type="protein sequence ID" value="GHA21415.1"/>
    <property type="molecule type" value="Genomic_DNA"/>
</dbReference>
<feature type="compositionally biased region" description="Polar residues" evidence="8">
    <location>
        <begin position="16"/>
        <end position="25"/>
    </location>
</feature>
<organism evidence="10 11">
    <name type="scientific">Devosia pacifica</name>
    <dbReference type="NCBI Taxonomy" id="1335967"/>
    <lineage>
        <taxon>Bacteria</taxon>
        <taxon>Pseudomonadati</taxon>
        <taxon>Pseudomonadota</taxon>
        <taxon>Alphaproteobacteria</taxon>
        <taxon>Hyphomicrobiales</taxon>
        <taxon>Devosiaceae</taxon>
        <taxon>Devosia</taxon>
    </lineage>
</organism>
<evidence type="ECO:0000256" key="3">
    <source>
        <dbReference type="ARBA" id="ARBA00022475"/>
    </source>
</evidence>
<dbReference type="PANTHER" id="PTHR30193:SF37">
    <property type="entry name" value="INNER MEMBRANE ABC TRANSPORTER PERMEASE PROTEIN YCJO"/>
    <property type="match status" value="1"/>
</dbReference>
<feature type="transmembrane region" description="Helical" evidence="7">
    <location>
        <begin position="324"/>
        <end position="344"/>
    </location>
</feature>
<dbReference type="GO" id="GO:0055085">
    <property type="term" value="P:transmembrane transport"/>
    <property type="evidence" value="ECO:0007669"/>
    <property type="project" value="InterPro"/>
</dbReference>
<dbReference type="InterPro" id="IPR035906">
    <property type="entry name" value="MetI-like_sf"/>
</dbReference>
<reference evidence="10" key="1">
    <citation type="journal article" date="2014" name="Int. J. Syst. Evol. Microbiol.">
        <title>Complete genome sequence of Corynebacterium casei LMG S-19264T (=DSM 44701T), isolated from a smear-ripened cheese.</title>
        <authorList>
            <consortium name="US DOE Joint Genome Institute (JGI-PGF)"/>
            <person name="Walter F."/>
            <person name="Albersmeier A."/>
            <person name="Kalinowski J."/>
            <person name="Ruckert C."/>
        </authorList>
    </citation>
    <scope>NUCLEOTIDE SEQUENCE</scope>
    <source>
        <strain evidence="10">KCTC 32437</strain>
    </source>
</reference>
<evidence type="ECO:0000313" key="10">
    <source>
        <dbReference type="EMBL" id="GHA21415.1"/>
    </source>
</evidence>